<dbReference type="Gene3D" id="3.10.560.10">
    <property type="entry name" value="Outer membrane lipoprotein wza domain like"/>
    <property type="match status" value="1"/>
</dbReference>
<dbReference type="GO" id="GO:0015159">
    <property type="term" value="F:polysaccharide transmembrane transporter activity"/>
    <property type="evidence" value="ECO:0007669"/>
    <property type="project" value="InterPro"/>
</dbReference>
<evidence type="ECO:0000256" key="1">
    <source>
        <dbReference type="SAM" id="Phobius"/>
    </source>
</evidence>
<reference evidence="3" key="1">
    <citation type="journal article" date="2020" name="mSystems">
        <title>Genome- and Community-Level Interaction Insights into Carbon Utilization and Element Cycling Functions of Hydrothermarchaeota in Hydrothermal Sediment.</title>
        <authorList>
            <person name="Zhou Z."/>
            <person name="Liu Y."/>
            <person name="Xu W."/>
            <person name="Pan J."/>
            <person name="Luo Z.H."/>
            <person name="Li M."/>
        </authorList>
    </citation>
    <scope>NUCLEOTIDE SEQUENCE [LARGE SCALE GENOMIC DNA]</scope>
    <source>
        <strain evidence="3">SpSt-780</strain>
    </source>
</reference>
<keyword evidence="1" id="KW-0812">Transmembrane</keyword>
<keyword evidence="1" id="KW-0472">Membrane</keyword>
<accession>A0A7C4Y3S9</accession>
<dbReference type="InterPro" id="IPR049712">
    <property type="entry name" value="Poly_export"/>
</dbReference>
<dbReference type="PANTHER" id="PTHR33619:SF3">
    <property type="entry name" value="POLYSACCHARIDE EXPORT PROTEIN GFCE-RELATED"/>
    <property type="match status" value="1"/>
</dbReference>
<dbReference type="EMBL" id="DTHG01000001">
    <property type="protein sequence ID" value="HGW90921.1"/>
    <property type="molecule type" value="Genomic_DNA"/>
</dbReference>
<dbReference type="Pfam" id="PF10531">
    <property type="entry name" value="SLBB"/>
    <property type="match status" value="1"/>
</dbReference>
<feature type="domain" description="Soluble ligand binding" evidence="2">
    <location>
        <begin position="21"/>
        <end position="66"/>
    </location>
</feature>
<dbReference type="PANTHER" id="PTHR33619">
    <property type="entry name" value="POLYSACCHARIDE EXPORT PROTEIN GFCE-RELATED"/>
    <property type="match status" value="1"/>
</dbReference>
<dbReference type="AlphaFoldDB" id="A0A7C4Y3S9"/>
<sequence>MIILFIAQIGMIQSNISINIEVWGEVRNPGIFSVPPNINLIEAISFAGGPLSSSDLSKVKIVSMNGNIKIVNVSSYLKGGKTDIPMMAPGDIVIVPRSFYSNLADFVRFMSIVIGAAGIIYSIVGK</sequence>
<organism evidence="3">
    <name type="scientific">candidate division WOR-3 bacterium</name>
    <dbReference type="NCBI Taxonomy" id="2052148"/>
    <lineage>
        <taxon>Bacteria</taxon>
        <taxon>Bacteria division WOR-3</taxon>
    </lineage>
</organism>
<name>A0A7C4Y3S9_UNCW3</name>
<dbReference type="InterPro" id="IPR019554">
    <property type="entry name" value="Soluble_ligand-bd"/>
</dbReference>
<comment type="caution">
    <text evidence="3">The sequence shown here is derived from an EMBL/GenBank/DDBJ whole genome shotgun (WGS) entry which is preliminary data.</text>
</comment>
<evidence type="ECO:0000259" key="2">
    <source>
        <dbReference type="Pfam" id="PF10531"/>
    </source>
</evidence>
<gene>
    <name evidence="3" type="ORF">ENV67_00050</name>
</gene>
<keyword evidence="1" id="KW-1133">Transmembrane helix</keyword>
<feature type="transmembrane region" description="Helical" evidence="1">
    <location>
        <begin position="106"/>
        <end position="124"/>
    </location>
</feature>
<protein>
    <recommendedName>
        <fullName evidence="2">Soluble ligand binding domain-containing protein</fullName>
    </recommendedName>
</protein>
<evidence type="ECO:0000313" key="3">
    <source>
        <dbReference type="EMBL" id="HGW90921.1"/>
    </source>
</evidence>
<proteinExistence type="predicted"/>